<dbReference type="InterPro" id="IPR006050">
    <property type="entry name" value="DNA_photolyase_N"/>
</dbReference>
<evidence type="ECO:0000256" key="1">
    <source>
        <dbReference type="ARBA" id="ARBA00004123"/>
    </source>
</evidence>
<feature type="binding site" evidence="7">
    <location>
        <begin position="793"/>
        <end position="797"/>
    </location>
    <ligand>
        <name>FAD</name>
        <dbReference type="ChEBI" id="CHEBI:57692"/>
    </ligand>
</feature>
<comment type="subcellular location">
    <subcellularLocation>
        <location evidence="1">Nucleus</location>
    </subcellularLocation>
</comment>
<evidence type="ECO:0000259" key="11">
    <source>
        <dbReference type="PROSITE" id="PS51645"/>
    </source>
</evidence>
<keyword evidence="7" id="KW-0274">FAD</keyword>
<evidence type="ECO:0000256" key="2">
    <source>
        <dbReference type="ARBA" id="ARBA00005862"/>
    </source>
</evidence>
<dbReference type="PROSITE" id="PS51645">
    <property type="entry name" value="PHR_CRY_ALPHA_BETA"/>
    <property type="match status" value="1"/>
</dbReference>
<dbReference type="GO" id="GO:0071949">
    <property type="term" value="F:FAD binding"/>
    <property type="evidence" value="ECO:0007669"/>
    <property type="project" value="TreeGrafter"/>
</dbReference>
<keyword evidence="5" id="KW-0804">Transcription</keyword>
<feature type="compositionally biased region" description="Basic and acidic residues" evidence="9">
    <location>
        <begin position="53"/>
        <end position="81"/>
    </location>
</feature>
<comment type="similarity">
    <text evidence="2">Belongs to the DNA photolyase class-1 family.</text>
</comment>
<keyword evidence="4" id="KW-0238">DNA-binding</keyword>
<sequence>MENMKKRTLSYFSETLTNAKKMRRKRNSLPKEFDLNHAYRDEEQFDSSDANDVCDHDVTIDSKSTRRRCDDLSEQCEDKNVPSDYEEEEGDANGSREDLEGDEVEEDEGRDGRMLLEITGLPVEALKGERSKSDVVITDAYPVSIYNPNHDAIDGDSGISIQDLLVTLHAKSDFIKLRKSIHQIMPIQELDPECSPEGAIASESEPKSENEERIVPLVNGDGVAESHKEDGAMLFELNKLPDSSGAQVYGDKLSSKRSIDIVVFYRQKSKEQEAMAVEKSNSKRLENRARRYTTFSKRRNGLFRKMAELCNMCASDAAILTFTEADNIYAFGKPSVNSVVDRYTAGTASASSSADIERDREQARELEDKCTEALARLEAEKKRGEIVDKVLAVVEGHPIEALKRRRMDLSSGRGEGVALAEKGGEKLQEESRRGKSMMVNWKRLPTLLPPASISLSLSTILPTHFPPPPKLSSLRSPHSNKVGIPSKSHLSPASLFPPPLSLPPKPSFKSTTVSANPLQSPLSLKPRSPSDPSNAVGIRRASIVWFRNDLRIHDNECLNSANNESISVLPLYCFDPRDYGKSASGFDKTGPYRATFVIESVSNLRKNLQARGSDLVVRIGKPETVIAELVKEIGADAIYAHREVSHNEVKAEEKIQAAMKDAGIEVKYSWGSTLYHVDDLPVKLEEMPTNYGGFRERVQGLEIRKTMAALDQLRGLPTRGDVEAGEIPSLVDLGLNPSATMGQDGKPAANASMVGGETEALQRLTKFAAECRAQPNKGTKNAGNNSIYGANFSCKISPWLSMGCLSPRSMFDELKKSVSRTISAASNQKDGGSSGPSDTGLNWLMYELLWRDFFRFITKKHSNAKQHNATPVTACTGAIA</sequence>
<keyword evidence="7" id="KW-0285">Flavoprotein</keyword>
<dbReference type="InterPro" id="IPR036155">
    <property type="entry name" value="Crypto/Photolyase_N_sf"/>
</dbReference>
<dbReference type="SUPFAM" id="SSF52425">
    <property type="entry name" value="Cryptochrome/photolyase, N-terminal domain"/>
    <property type="match status" value="1"/>
</dbReference>
<dbReference type="SMART" id="SM00432">
    <property type="entry name" value="MADS"/>
    <property type="match status" value="1"/>
</dbReference>
<organism evidence="12 13">
    <name type="scientific">Actinidia rufa</name>
    <dbReference type="NCBI Taxonomy" id="165716"/>
    <lineage>
        <taxon>Eukaryota</taxon>
        <taxon>Viridiplantae</taxon>
        <taxon>Streptophyta</taxon>
        <taxon>Embryophyta</taxon>
        <taxon>Tracheophyta</taxon>
        <taxon>Spermatophyta</taxon>
        <taxon>Magnoliopsida</taxon>
        <taxon>eudicotyledons</taxon>
        <taxon>Gunneridae</taxon>
        <taxon>Pentapetalae</taxon>
        <taxon>asterids</taxon>
        <taxon>Ericales</taxon>
        <taxon>Actinidiaceae</taxon>
        <taxon>Actinidia</taxon>
    </lineage>
</organism>
<gene>
    <name evidence="12" type="ORF">Acr_21g0008010</name>
</gene>
<evidence type="ECO:0000259" key="10">
    <source>
        <dbReference type="PROSITE" id="PS50066"/>
    </source>
</evidence>
<evidence type="ECO:0000256" key="7">
    <source>
        <dbReference type="PIRSR" id="PIRSR602081-1"/>
    </source>
</evidence>
<dbReference type="GO" id="GO:0005634">
    <property type="term" value="C:nucleus"/>
    <property type="evidence" value="ECO:0007669"/>
    <property type="project" value="UniProtKB-SubCell"/>
</dbReference>
<evidence type="ECO:0000313" key="12">
    <source>
        <dbReference type="EMBL" id="GFZ10202.1"/>
    </source>
</evidence>
<dbReference type="PANTHER" id="PTHR11455:SF2">
    <property type="entry name" value="BLUE-LIGHT PHOTORECEPTOR PHR2"/>
    <property type="match status" value="1"/>
</dbReference>
<keyword evidence="12" id="KW-0675">Receptor</keyword>
<evidence type="ECO:0000256" key="8">
    <source>
        <dbReference type="SAM" id="Coils"/>
    </source>
</evidence>
<dbReference type="CDD" id="cd00266">
    <property type="entry name" value="MADS_SRF_like"/>
    <property type="match status" value="1"/>
</dbReference>
<feature type="binding site" evidence="7">
    <location>
        <begin position="847"/>
        <end position="854"/>
    </location>
    <ligand>
        <name>FAD</name>
        <dbReference type="ChEBI" id="CHEBI:57692"/>
    </ligand>
</feature>
<feature type="compositionally biased region" description="Acidic residues" evidence="9">
    <location>
        <begin position="99"/>
        <end position="109"/>
    </location>
</feature>
<dbReference type="PROSITE" id="PS50066">
    <property type="entry name" value="MADS_BOX_2"/>
    <property type="match status" value="1"/>
</dbReference>
<feature type="compositionally biased region" description="Basic and acidic residues" evidence="9">
    <location>
        <begin position="422"/>
        <end position="433"/>
    </location>
</feature>
<evidence type="ECO:0000313" key="13">
    <source>
        <dbReference type="Proteomes" id="UP000585474"/>
    </source>
</evidence>
<dbReference type="SUPFAM" id="SSF48173">
    <property type="entry name" value="Cryptochrome/photolyase FAD-binding domain"/>
    <property type="match status" value="1"/>
</dbReference>
<feature type="region of interest" description="Disordered" evidence="9">
    <location>
        <begin position="411"/>
        <end position="434"/>
    </location>
</feature>
<dbReference type="Gene3D" id="3.40.50.620">
    <property type="entry name" value="HUPs"/>
    <property type="match status" value="1"/>
</dbReference>
<keyword evidence="13" id="KW-1185">Reference proteome</keyword>
<feature type="region of interest" description="Disordered" evidence="9">
    <location>
        <begin position="44"/>
        <end position="111"/>
    </location>
</feature>
<dbReference type="AlphaFoldDB" id="A0A7J0GHH5"/>
<dbReference type="GO" id="GO:0045944">
    <property type="term" value="P:positive regulation of transcription by RNA polymerase II"/>
    <property type="evidence" value="ECO:0007669"/>
    <property type="project" value="InterPro"/>
</dbReference>
<dbReference type="SUPFAM" id="SSF55455">
    <property type="entry name" value="SRF-like"/>
    <property type="match status" value="1"/>
</dbReference>
<protein>
    <submittedName>
        <fullName evidence="12">Photolyase/blue-light receptor 2</fullName>
    </submittedName>
</protein>
<dbReference type="InterPro" id="IPR002100">
    <property type="entry name" value="TF_MADSbox"/>
</dbReference>
<accession>A0A7J0GHH5</accession>
<feature type="region of interest" description="Disordered" evidence="9">
    <location>
        <begin position="506"/>
        <end position="535"/>
    </location>
</feature>
<feature type="coiled-coil region" evidence="8">
    <location>
        <begin position="356"/>
        <end position="383"/>
    </location>
</feature>
<dbReference type="GO" id="GO:0003904">
    <property type="term" value="F:deoxyribodipyrimidine photo-lyase activity"/>
    <property type="evidence" value="ECO:0007669"/>
    <property type="project" value="TreeGrafter"/>
</dbReference>
<dbReference type="InterPro" id="IPR036134">
    <property type="entry name" value="Crypto/Photolyase_FAD-like_sf"/>
</dbReference>
<feature type="compositionally biased region" description="Polar residues" evidence="9">
    <location>
        <begin position="511"/>
        <end position="522"/>
    </location>
</feature>
<dbReference type="OrthoDB" id="435881at2759"/>
<keyword evidence="6" id="KW-0539">Nucleus</keyword>
<feature type="domain" description="MADS-box" evidence="10">
    <location>
        <begin position="275"/>
        <end position="335"/>
    </location>
</feature>
<dbReference type="Proteomes" id="UP000585474">
    <property type="component" value="Unassembled WGS sequence"/>
</dbReference>
<dbReference type="InterPro" id="IPR002081">
    <property type="entry name" value="Cryptochrome/DNA_photolyase_1"/>
</dbReference>
<evidence type="ECO:0000256" key="9">
    <source>
        <dbReference type="SAM" id="MobiDB-lite"/>
    </source>
</evidence>
<dbReference type="GO" id="GO:0046983">
    <property type="term" value="F:protein dimerization activity"/>
    <property type="evidence" value="ECO:0007669"/>
    <property type="project" value="InterPro"/>
</dbReference>
<dbReference type="EMBL" id="BJWL01000021">
    <property type="protein sequence ID" value="GFZ10202.1"/>
    <property type="molecule type" value="Genomic_DNA"/>
</dbReference>
<comment type="caution">
    <text evidence="12">The sequence shown here is derived from an EMBL/GenBank/DDBJ whole genome shotgun (WGS) entry which is preliminary data.</text>
</comment>
<evidence type="ECO:0000256" key="3">
    <source>
        <dbReference type="ARBA" id="ARBA00023015"/>
    </source>
</evidence>
<keyword evidence="8" id="KW-0175">Coiled coil</keyword>
<dbReference type="PANTHER" id="PTHR11455">
    <property type="entry name" value="CRYPTOCHROME"/>
    <property type="match status" value="1"/>
</dbReference>
<dbReference type="PRINTS" id="PR00404">
    <property type="entry name" value="MADSDOMAIN"/>
</dbReference>
<evidence type="ECO:0000256" key="4">
    <source>
        <dbReference type="ARBA" id="ARBA00023125"/>
    </source>
</evidence>
<feature type="domain" description="Photolyase/cryptochrome alpha/beta" evidence="11">
    <location>
        <begin position="540"/>
        <end position="674"/>
    </location>
</feature>
<evidence type="ECO:0000256" key="6">
    <source>
        <dbReference type="ARBA" id="ARBA00023242"/>
    </source>
</evidence>
<dbReference type="Gene3D" id="1.25.40.80">
    <property type="match status" value="1"/>
</dbReference>
<dbReference type="GO" id="GO:0000987">
    <property type="term" value="F:cis-regulatory region sequence-specific DNA binding"/>
    <property type="evidence" value="ECO:0007669"/>
    <property type="project" value="InterPro"/>
</dbReference>
<dbReference type="GO" id="GO:0000981">
    <property type="term" value="F:DNA-binding transcription factor activity, RNA polymerase II-specific"/>
    <property type="evidence" value="ECO:0007669"/>
    <property type="project" value="InterPro"/>
</dbReference>
<dbReference type="Pfam" id="PF00875">
    <property type="entry name" value="DNA_photolyase"/>
    <property type="match status" value="1"/>
</dbReference>
<dbReference type="InterPro" id="IPR036879">
    <property type="entry name" value="TF_MADSbox_sf"/>
</dbReference>
<dbReference type="InterPro" id="IPR033897">
    <property type="entry name" value="SRF-like_MADS-box"/>
</dbReference>
<keyword evidence="3" id="KW-0805">Transcription regulation</keyword>
<dbReference type="GO" id="GO:0000719">
    <property type="term" value="P:photoreactive repair"/>
    <property type="evidence" value="ECO:0007669"/>
    <property type="project" value="TreeGrafter"/>
</dbReference>
<name>A0A7J0GHH5_9ERIC</name>
<proteinExistence type="inferred from homology"/>
<comment type="cofactor">
    <cofactor evidence="7">
        <name>FAD</name>
        <dbReference type="ChEBI" id="CHEBI:57692"/>
    </cofactor>
    <text evidence="7">Binds 1 FAD per subunit.</text>
</comment>
<evidence type="ECO:0000256" key="5">
    <source>
        <dbReference type="ARBA" id="ARBA00023163"/>
    </source>
</evidence>
<dbReference type="Gene3D" id="3.40.1810.10">
    <property type="entry name" value="Transcription factor, MADS-box"/>
    <property type="match status" value="1"/>
</dbReference>
<reference evidence="12 13" key="1">
    <citation type="submission" date="2019-07" db="EMBL/GenBank/DDBJ databases">
        <title>De Novo Assembly of kiwifruit Actinidia rufa.</title>
        <authorList>
            <person name="Sugita-Konishi S."/>
            <person name="Sato K."/>
            <person name="Mori E."/>
            <person name="Abe Y."/>
            <person name="Kisaki G."/>
            <person name="Hamano K."/>
            <person name="Suezawa K."/>
            <person name="Otani M."/>
            <person name="Fukuda T."/>
            <person name="Manabe T."/>
            <person name="Gomi K."/>
            <person name="Tabuchi M."/>
            <person name="Akimitsu K."/>
            <person name="Kataoka I."/>
        </authorList>
    </citation>
    <scope>NUCLEOTIDE SEQUENCE [LARGE SCALE GENOMIC DNA]</scope>
    <source>
        <strain evidence="13">cv. Fuchu</strain>
    </source>
</reference>
<keyword evidence="12" id="KW-0456">Lyase</keyword>
<dbReference type="Pfam" id="PF00319">
    <property type="entry name" value="SRF-TF"/>
    <property type="match status" value="1"/>
</dbReference>
<dbReference type="InterPro" id="IPR014729">
    <property type="entry name" value="Rossmann-like_a/b/a_fold"/>
</dbReference>
<feature type="region of interest" description="Disordered" evidence="9">
    <location>
        <begin position="468"/>
        <end position="490"/>
    </location>
</feature>